<organism evidence="3 4">
    <name type="scientific">Anaerosporobacter mobilis DSM 15930</name>
    <dbReference type="NCBI Taxonomy" id="1120996"/>
    <lineage>
        <taxon>Bacteria</taxon>
        <taxon>Bacillati</taxon>
        <taxon>Bacillota</taxon>
        <taxon>Clostridia</taxon>
        <taxon>Lachnospirales</taxon>
        <taxon>Lachnospiraceae</taxon>
        <taxon>Anaerosporobacter</taxon>
    </lineage>
</organism>
<evidence type="ECO:0000256" key="2">
    <source>
        <dbReference type="SAM" id="SignalP"/>
    </source>
</evidence>
<dbReference type="Pfam" id="PF01547">
    <property type="entry name" value="SBP_bac_1"/>
    <property type="match status" value="1"/>
</dbReference>
<dbReference type="STRING" id="1120996.SAMN02746066_00569"/>
<accession>A0A1M7FD94</accession>
<proteinExistence type="predicted"/>
<sequence>MKKFKKVVALCLACTMVLSLAACGKKNSSSNTTTKEEGTTETTTEGTTTEGSKDQVTIKLSWWGGDERHTATIDAVNKFMELNQDIKVEMDYGAWTGWEDKMSTAFFSKTAADVNQINWNWITSFSSDGSAFLDLNEVKDTLDLSKFSQAALDQCVVADSLQAVPVSMTGRIFYFNKSTFDKAGIAVPTSLEELKTAGQTFKDTLGDDYYPLALGEYDRMILMVYYLESVYGKNWVENGTLNYTNEEIQTGIDFIQSLEDAHVTPSIQTILGDGAESLDKNPKWMEGTYAGIFEWDSSATKFRDALNEGQEFVVGDYFKDMGEYQGGFSKVSLAFAISKDTKYPEQCARLINFLLNEDEGVAIMGSQRGIPLSASALAYCQNNNLLDATVAEANSKIIAWTGFALDPTFEDAKLKGTDGTYYDAFQGLSYGEYDSAKASQVLADGINEVLGK</sequence>
<dbReference type="AlphaFoldDB" id="A0A1M7FD94"/>
<dbReference type="EMBL" id="FRCP01000005">
    <property type="protein sequence ID" value="SHM02054.1"/>
    <property type="molecule type" value="Genomic_DNA"/>
</dbReference>
<dbReference type="RefSeq" id="WP_073282503.1">
    <property type="nucleotide sequence ID" value="NZ_FRCP01000005.1"/>
</dbReference>
<feature type="region of interest" description="Disordered" evidence="1">
    <location>
        <begin position="25"/>
        <end position="52"/>
    </location>
</feature>
<dbReference type="PROSITE" id="PS51257">
    <property type="entry name" value="PROKAR_LIPOPROTEIN"/>
    <property type="match status" value="1"/>
</dbReference>
<evidence type="ECO:0000313" key="3">
    <source>
        <dbReference type="EMBL" id="SHM02054.1"/>
    </source>
</evidence>
<feature type="signal peptide" evidence="2">
    <location>
        <begin position="1"/>
        <end position="21"/>
    </location>
</feature>
<name>A0A1M7FD94_9FIRM</name>
<dbReference type="OrthoDB" id="9764112at2"/>
<dbReference type="PANTHER" id="PTHR43649:SF11">
    <property type="entry name" value="ABC TRANSPORTER SUBSTRATE-BINDING PROTEIN YESO-RELATED"/>
    <property type="match status" value="1"/>
</dbReference>
<protein>
    <submittedName>
        <fullName evidence="3">Oligogalacturonide transport system substrate-binding protein</fullName>
    </submittedName>
</protein>
<dbReference type="InterPro" id="IPR006059">
    <property type="entry name" value="SBP"/>
</dbReference>
<dbReference type="Proteomes" id="UP000184038">
    <property type="component" value="Unassembled WGS sequence"/>
</dbReference>
<keyword evidence="2" id="KW-0732">Signal</keyword>
<dbReference type="PANTHER" id="PTHR43649">
    <property type="entry name" value="ARABINOSE-BINDING PROTEIN-RELATED"/>
    <property type="match status" value="1"/>
</dbReference>
<dbReference type="SUPFAM" id="SSF53850">
    <property type="entry name" value="Periplasmic binding protein-like II"/>
    <property type="match status" value="1"/>
</dbReference>
<dbReference type="InterPro" id="IPR050490">
    <property type="entry name" value="Bact_solute-bd_prot1"/>
</dbReference>
<gene>
    <name evidence="3" type="ORF">SAMN02746066_00569</name>
</gene>
<keyword evidence="4" id="KW-1185">Reference proteome</keyword>
<evidence type="ECO:0000256" key="1">
    <source>
        <dbReference type="SAM" id="MobiDB-lite"/>
    </source>
</evidence>
<evidence type="ECO:0000313" key="4">
    <source>
        <dbReference type="Proteomes" id="UP000184038"/>
    </source>
</evidence>
<dbReference type="Gene3D" id="3.40.190.10">
    <property type="entry name" value="Periplasmic binding protein-like II"/>
    <property type="match status" value="2"/>
</dbReference>
<feature type="compositionally biased region" description="Low complexity" evidence="1">
    <location>
        <begin position="40"/>
        <end position="50"/>
    </location>
</feature>
<feature type="chain" id="PRO_5039471413" evidence="2">
    <location>
        <begin position="22"/>
        <end position="452"/>
    </location>
</feature>
<reference evidence="3 4" key="1">
    <citation type="submission" date="2016-11" db="EMBL/GenBank/DDBJ databases">
        <authorList>
            <person name="Jaros S."/>
            <person name="Januszkiewicz K."/>
            <person name="Wedrychowicz H."/>
        </authorList>
    </citation>
    <scope>NUCLEOTIDE SEQUENCE [LARGE SCALE GENOMIC DNA]</scope>
    <source>
        <strain evidence="3 4">DSM 15930</strain>
    </source>
</reference>